<dbReference type="NCBIfam" id="TIGR00644">
    <property type="entry name" value="recJ"/>
    <property type="match status" value="1"/>
</dbReference>
<keyword evidence="3" id="KW-0540">Nuclease</keyword>
<dbReference type="Gene3D" id="3.10.310.30">
    <property type="match status" value="1"/>
</dbReference>
<feature type="domain" description="DDH" evidence="7">
    <location>
        <begin position="80"/>
        <end position="240"/>
    </location>
</feature>
<evidence type="ECO:0000256" key="1">
    <source>
        <dbReference type="ARBA" id="ARBA00005915"/>
    </source>
</evidence>
<dbReference type="Gene3D" id="3.90.1640.30">
    <property type="match status" value="1"/>
</dbReference>
<feature type="coiled-coil region" evidence="6">
    <location>
        <begin position="314"/>
        <end position="341"/>
    </location>
</feature>
<protein>
    <recommendedName>
        <fullName evidence="2">Single-stranded-DNA-specific exonuclease RecJ</fullName>
    </recommendedName>
</protein>
<gene>
    <name evidence="10" type="ORF">Q428_07360</name>
</gene>
<evidence type="ECO:0000313" key="10">
    <source>
        <dbReference type="EMBL" id="EYE88568.1"/>
    </source>
</evidence>
<dbReference type="EMBL" id="AZQP01000018">
    <property type="protein sequence ID" value="EYE88568.1"/>
    <property type="molecule type" value="Genomic_DNA"/>
</dbReference>
<dbReference type="GO" id="GO:0003676">
    <property type="term" value="F:nucleic acid binding"/>
    <property type="evidence" value="ECO:0007669"/>
    <property type="project" value="InterPro"/>
</dbReference>
<feature type="domain" description="RecJ OB" evidence="9">
    <location>
        <begin position="464"/>
        <end position="590"/>
    </location>
</feature>
<evidence type="ECO:0000256" key="2">
    <source>
        <dbReference type="ARBA" id="ARBA00019841"/>
    </source>
</evidence>
<comment type="caution">
    <text evidence="10">The sequence shown here is derived from an EMBL/GenBank/DDBJ whole genome shotgun (WGS) entry which is preliminary data.</text>
</comment>
<dbReference type="Pfam" id="PF17768">
    <property type="entry name" value="RecJ_OB"/>
    <property type="match status" value="1"/>
</dbReference>
<accession>A0A017RV05</accession>
<dbReference type="InterPro" id="IPR003156">
    <property type="entry name" value="DHHA1_dom"/>
</dbReference>
<evidence type="ECO:0000256" key="4">
    <source>
        <dbReference type="ARBA" id="ARBA00022801"/>
    </source>
</evidence>
<dbReference type="OrthoDB" id="9809852at2"/>
<dbReference type="GO" id="GO:0008409">
    <property type="term" value="F:5'-3' exonuclease activity"/>
    <property type="evidence" value="ECO:0007669"/>
    <property type="project" value="InterPro"/>
</dbReference>
<comment type="similarity">
    <text evidence="1">Belongs to the RecJ family.</text>
</comment>
<dbReference type="SUPFAM" id="SSF64182">
    <property type="entry name" value="DHH phosphoesterases"/>
    <property type="match status" value="1"/>
</dbReference>
<dbReference type="InterPro" id="IPR038763">
    <property type="entry name" value="DHH_sf"/>
</dbReference>
<feature type="domain" description="DHHA1" evidence="8">
    <location>
        <begin position="357"/>
        <end position="452"/>
    </location>
</feature>
<proteinExistence type="inferred from homology"/>
<evidence type="ECO:0000313" key="11">
    <source>
        <dbReference type="Proteomes" id="UP000019681"/>
    </source>
</evidence>
<keyword evidence="11" id="KW-1185">Reference proteome</keyword>
<dbReference type="InterPro" id="IPR001667">
    <property type="entry name" value="DDH_dom"/>
</dbReference>
<dbReference type="Proteomes" id="UP000019681">
    <property type="component" value="Unassembled WGS sequence"/>
</dbReference>
<dbReference type="PANTHER" id="PTHR30255:SF2">
    <property type="entry name" value="SINGLE-STRANDED-DNA-SPECIFIC EXONUCLEASE RECJ"/>
    <property type="match status" value="1"/>
</dbReference>
<evidence type="ECO:0000259" key="8">
    <source>
        <dbReference type="Pfam" id="PF02272"/>
    </source>
</evidence>
<keyword evidence="6" id="KW-0175">Coiled coil</keyword>
<dbReference type="RefSeq" id="WP_035379511.1">
    <property type="nucleotide sequence ID" value="NZ_AZQP01000018.1"/>
</dbReference>
<evidence type="ECO:0000256" key="5">
    <source>
        <dbReference type="ARBA" id="ARBA00022839"/>
    </source>
</evidence>
<organism evidence="10 11">
    <name type="scientific">Fervidicella metallireducens AeB</name>
    <dbReference type="NCBI Taxonomy" id="1403537"/>
    <lineage>
        <taxon>Bacteria</taxon>
        <taxon>Bacillati</taxon>
        <taxon>Bacillota</taxon>
        <taxon>Clostridia</taxon>
        <taxon>Eubacteriales</taxon>
        <taxon>Clostridiaceae</taxon>
        <taxon>Fervidicella</taxon>
    </lineage>
</organism>
<dbReference type="Pfam" id="PF02272">
    <property type="entry name" value="DHHA1"/>
    <property type="match status" value="1"/>
</dbReference>
<keyword evidence="5" id="KW-0269">Exonuclease</keyword>
<dbReference type="Pfam" id="PF01368">
    <property type="entry name" value="DHH"/>
    <property type="match status" value="1"/>
</dbReference>
<keyword evidence="4" id="KW-0378">Hydrolase</keyword>
<dbReference type="STRING" id="1403537.Q428_07360"/>
<evidence type="ECO:0000256" key="3">
    <source>
        <dbReference type="ARBA" id="ARBA00022722"/>
    </source>
</evidence>
<dbReference type="PANTHER" id="PTHR30255">
    <property type="entry name" value="SINGLE-STRANDED-DNA-SPECIFIC EXONUCLEASE RECJ"/>
    <property type="match status" value="1"/>
</dbReference>
<dbReference type="AlphaFoldDB" id="A0A017RV05"/>
<sequence length="594" mass="67396">MKTIWRMKNDFNVEDIDNFSKTLGVSKALGLILYSRGIQNIDDAEKFLNPKLRYLHSPRNMMDMDKGTNIILDAINQKKSIVIYGDYDCDGVTSTTIMYKGLLKCGARVSYHLPDRIEEGYGLNSETIKKLHKNGCEVIITCDNGISCIEQVKLAKSLGMTVVITDHHEIPFEVNERGEKIELIPDADAVINPKRSDCKYPFKHLCGAGVAFKFIQTMYHKCKIDSKELHEFIELAAIGTICDVVELTGENRIIASIGIKMLNQTTNKGLRALIREIGYEGKKLRSGNIGFQLGPCINATGRLESAEISVELLMSEDESKAEDMAKKLRRLNKERQDLTNKALEEIILQIENSKLINDKVLVVYKHDLHESLAGIIAGRLRDRYNRPALVITKAKESAKGSGRSIEEYDMFSELTKCKDLLIKVGGHPMAAGFSLLEENIDGFRKMLNENCKLTEKDLTCKIDIDEVLKIQDINMEFINEIEKLEPFGKGNKEPLFKIENTIIEKIDIIGKNKDMFKFLCKQSGVETSMTAVKFSEADMLITNLKEYVEDIPLEEVMRNPMEINLKMDIVFKPSINEWNNNISVQMLINDYRIL</sequence>
<dbReference type="InterPro" id="IPR004610">
    <property type="entry name" value="RecJ"/>
</dbReference>
<dbReference type="GO" id="GO:0006281">
    <property type="term" value="P:DNA repair"/>
    <property type="evidence" value="ECO:0007669"/>
    <property type="project" value="InterPro"/>
</dbReference>
<evidence type="ECO:0000259" key="9">
    <source>
        <dbReference type="Pfam" id="PF17768"/>
    </source>
</evidence>
<dbReference type="GO" id="GO:0006310">
    <property type="term" value="P:DNA recombination"/>
    <property type="evidence" value="ECO:0007669"/>
    <property type="project" value="InterPro"/>
</dbReference>
<dbReference type="InterPro" id="IPR051673">
    <property type="entry name" value="SSDNA_exonuclease_RecJ"/>
</dbReference>
<evidence type="ECO:0000256" key="6">
    <source>
        <dbReference type="SAM" id="Coils"/>
    </source>
</evidence>
<name>A0A017RV05_9CLOT</name>
<reference evidence="10 11" key="1">
    <citation type="journal article" date="2014" name="Genome Announc.">
        <title>Draft Genome Sequence of Fervidicella metallireducens Strain AeBT, an Iron-Reducing Thermoanaerobe from the Great Artesian Basin.</title>
        <authorList>
            <person name="Patel B.K."/>
        </authorList>
    </citation>
    <scope>NUCLEOTIDE SEQUENCE [LARGE SCALE GENOMIC DNA]</scope>
    <source>
        <strain evidence="10 11">AeB</strain>
    </source>
</reference>
<evidence type="ECO:0000259" key="7">
    <source>
        <dbReference type="Pfam" id="PF01368"/>
    </source>
</evidence>
<dbReference type="InterPro" id="IPR041122">
    <property type="entry name" value="RecJ_OB"/>
</dbReference>